<feature type="region of interest" description="Disordered" evidence="1">
    <location>
        <begin position="157"/>
        <end position="182"/>
    </location>
</feature>
<reference evidence="2 3" key="1">
    <citation type="submission" date="2020-02" db="EMBL/GenBank/DDBJ databases">
        <authorList>
            <person name="Ferguson B K."/>
        </authorList>
    </citation>
    <scope>NUCLEOTIDE SEQUENCE [LARGE SCALE GENOMIC DNA]</scope>
</reference>
<protein>
    <submittedName>
        <fullName evidence="2">Uncharacterized protein</fullName>
    </submittedName>
</protein>
<feature type="compositionally biased region" description="Basic and acidic residues" evidence="1">
    <location>
        <begin position="73"/>
        <end position="95"/>
    </location>
</feature>
<organism evidence="2 3">
    <name type="scientific">Nesidiocoris tenuis</name>
    <dbReference type="NCBI Taxonomy" id="355587"/>
    <lineage>
        <taxon>Eukaryota</taxon>
        <taxon>Metazoa</taxon>
        <taxon>Ecdysozoa</taxon>
        <taxon>Arthropoda</taxon>
        <taxon>Hexapoda</taxon>
        <taxon>Insecta</taxon>
        <taxon>Pterygota</taxon>
        <taxon>Neoptera</taxon>
        <taxon>Paraneoptera</taxon>
        <taxon>Hemiptera</taxon>
        <taxon>Heteroptera</taxon>
        <taxon>Panheteroptera</taxon>
        <taxon>Cimicomorpha</taxon>
        <taxon>Miridae</taxon>
        <taxon>Dicyphina</taxon>
        <taxon>Nesidiocoris</taxon>
    </lineage>
</organism>
<name>A0A6H5G229_9HEMI</name>
<feature type="compositionally biased region" description="Polar residues" evidence="1">
    <location>
        <begin position="124"/>
        <end position="134"/>
    </location>
</feature>
<dbReference type="EMBL" id="CADCXU010004664">
    <property type="protein sequence ID" value="CAA9996496.1"/>
    <property type="molecule type" value="Genomic_DNA"/>
</dbReference>
<evidence type="ECO:0000313" key="2">
    <source>
        <dbReference type="EMBL" id="CAA9996496.1"/>
    </source>
</evidence>
<proteinExistence type="predicted"/>
<feature type="compositionally biased region" description="Basic residues" evidence="1">
    <location>
        <begin position="61"/>
        <end position="72"/>
    </location>
</feature>
<feature type="compositionally biased region" description="Low complexity" evidence="1">
    <location>
        <begin position="165"/>
        <end position="181"/>
    </location>
</feature>
<gene>
    <name evidence="2" type="ORF">NTEN_LOCUS3003</name>
</gene>
<keyword evidence="3" id="KW-1185">Reference proteome</keyword>
<accession>A0A6H5G229</accession>
<sequence length="379" mass="44906">MSSRVAKMMPISRNPRPGSAKITEVTSSSEKRRRNDKNGSRTFSPVRLKNFFNRIAGRVKLKNSRKKRKKHRVTIDLDMNRPLPDLEKFQNEGGRRSSKTRRPRSFDSVRSQKMHRNRRFQPDRASNSEKSNYDVNRPASRKIRFKTKIGKIISIKRKPRRAKSKSLYSVSHSLSTKSSTVRRPAMRKRFMHPLRNMRKTRMSREVARRKRFGQRRRGPNLPTDDERSVRFLQDTRLPDDRVQQSFPKSDFEDFRQIQNERYLQRSAGVHETVEGRRLLEGVHRRRFDARVVLRRNLRGLPGKFRRRSDRTGGRIRRRQSERYSGSETVAEAILPRRGAAIRSGDEKTEQKEQEFEKLECFQNLNRRSCCATSWSRNKL</sequence>
<dbReference type="Proteomes" id="UP000479000">
    <property type="component" value="Unassembled WGS sequence"/>
</dbReference>
<feature type="region of interest" description="Disordered" evidence="1">
    <location>
        <begin position="61"/>
        <end position="141"/>
    </location>
</feature>
<evidence type="ECO:0000313" key="3">
    <source>
        <dbReference type="Proteomes" id="UP000479000"/>
    </source>
</evidence>
<feature type="compositionally biased region" description="Basic residues" evidence="1">
    <location>
        <begin position="201"/>
        <end position="218"/>
    </location>
</feature>
<evidence type="ECO:0000256" key="1">
    <source>
        <dbReference type="SAM" id="MobiDB-lite"/>
    </source>
</evidence>
<feature type="region of interest" description="Disordered" evidence="1">
    <location>
        <begin position="1"/>
        <end position="45"/>
    </location>
</feature>
<dbReference type="AlphaFoldDB" id="A0A6H5G229"/>
<feature type="region of interest" description="Disordered" evidence="1">
    <location>
        <begin position="201"/>
        <end position="225"/>
    </location>
</feature>